<protein>
    <recommendedName>
        <fullName evidence="9">Methylated-DNA--protein-cysteine methyltransferase</fullName>
        <ecNumber evidence="9">2.1.1.63</ecNumber>
    </recommendedName>
    <alternativeName>
        <fullName evidence="9">6-O-methylguanine-DNA methyltransferase</fullName>
        <shortName evidence="9">MGMT</shortName>
    </alternativeName>
    <alternativeName>
        <fullName evidence="9">O-6-methylguanine-DNA-alkyltransferase</fullName>
    </alternativeName>
</protein>
<dbReference type="RefSeq" id="WP_133979609.1">
    <property type="nucleotide sequence ID" value="NZ_SOCE01000001.1"/>
</dbReference>
<keyword evidence="7 9" id="KW-0234">DNA repair</keyword>
<comment type="catalytic activity">
    <reaction evidence="1 9">
        <text>a 4-O-methyl-thymidine in DNA + L-cysteinyl-[protein] = a thymidine in DNA + S-methyl-L-cysteinyl-[protein]</text>
        <dbReference type="Rhea" id="RHEA:53428"/>
        <dbReference type="Rhea" id="RHEA-COMP:10131"/>
        <dbReference type="Rhea" id="RHEA-COMP:10132"/>
        <dbReference type="Rhea" id="RHEA-COMP:13555"/>
        <dbReference type="Rhea" id="RHEA-COMP:13556"/>
        <dbReference type="ChEBI" id="CHEBI:29950"/>
        <dbReference type="ChEBI" id="CHEBI:82612"/>
        <dbReference type="ChEBI" id="CHEBI:137386"/>
        <dbReference type="ChEBI" id="CHEBI:137387"/>
        <dbReference type="EC" id="2.1.1.63"/>
    </reaction>
</comment>
<feature type="active site" description="Nucleophile; methyl group acceptor" evidence="9">
    <location>
        <position position="132"/>
    </location>
</feature>
<dbReference type="CDD" id="cd06445">
    <property type="entry name" value="ATase"/>
    <property type="match status" value="1"/>
</dbReference>
<keyword evidence="4 9" id="KW-0489">Methyltransferase</keyword>
<evidence type="ECO:0000256" key="4">
    <source>
        <dbReference type="ARBA" id="ARBA00022603"/>
    </source>
</evidence>
<proteinExistence type="inferred from homology"/>
<dbReference type="InterPro" id="IPR036631">
    <property type="entry name" value="MGMT_N_sf"/>
</dbReference>
<reference evidence="12 13" key="1">
    <citation type="submission" date="2019-03" db="EMBL/GenBank/DDBJ databases">
        <title>Genomic Encyclopedia of Type Strains, Phase III (KMG-III): the genomes of soil and plant-associated and newly described type strains.</title>
        <authorList>
            <person name="Whitman W."/>
        </authorList>
    </citation>
    <scope>NUCLEOTIDE SEQUENCE [LARGE SCALE GENOMIC DNA]</scope>
    <source>
        <strain evidence="12 13">VKM Ac-2575</strain>
    </source>
</reference>
<dbReference type="Gene3D" id="1.10.10.10">
    <property type="entry name" value="Winged helix-like DNA-binding domain superfamily/Winged helix DNA-binding domain"/>
    <property type="match status" value="1"/>
</dbReference>
<keyword evidence="6 9" id="KW-0227">DNA damage</keyword>
<dbReference type="SUPFAM" id="SSF53155">
    <property type="entry name" value="Methylated DNA-protein cysteine methyltransferase domain"/>
    <property type="match status" value="1"/>
</dbReference>
<keyword evidence="5 9" id="KW-0808">Transferase</keyword>
<dbReference type="GO" id="GO:0003908">
    <property type="term" value="F:methylated-DNA-[protein]-cysteine S-methyltransferase activity"/>
    <property type="evidence" value="ECO:0007669"/>
    <property type="project" value="UniProtKB-UniRule"/>
</dbReference>
<evidence type="ECO:0000256" key="9">
    <source>
        <dbReference type="HAMAP-Rule" id="MF_00772"/>
    </source>
</evidence>
<feature type="domain" description="Methylated-DNA-[protein]-cysteine S-methyltransferase DNA binding" evidence="10">
    <location>
        <begin position="81"/>
        <end position="160"/>
    </location>
</feature>
<evidence type="ECO:0000259" key="11">
    <source>
        <dbReference type="Pfam" id="PF02870"/>
    </source>
</evidence>
<dbReference type="EC" id="2.1.1.63" evidence="9"/>
<dbReference type="NCBIfam" id="TIGR00589">
    <property type="entry name" value="ogt"/>
    <property type="match status" value="1"/>
</dbReference>
<dbReference type="SUPFAM" id="SSF46767">
    <property type="entry name" value="Methylated DNA-protein cysteine methyltransferase, C-terminal domain"/>
    <property type="match status" value="1"/>
</dbReference>
<dbReference type="InterPro" id="IPR001497">
    <property type="entry name" value="MethylDNA_cys_MeTrfase_AS"/>
</dbReference>
<dbReference type="HAMAP" id="MF_00772">
    <property type="entry name" value="OGT"/>
    <property type="match status" value="1"/>
</dbReference>
<dbReference type="PROSITE" id="PS00374">
    <property type="entry name" value="MGMT"/>
    <property type="match status" value="1"/>
</dbReference>
<dbReference type="FunFam" id="1.10.10.10:FF:000214">
    <property type="entry name" value="Methylated-DNA--protein-cysteine methyltransferase"/>
    <property type="match status" value="1"/>
</dbReference>
<name>A0A4R7TCU1_9ACTN</name>
<comment type="subcellular location">
    <subcellularLocation>
        <location evidence="9">Cytoplasm</location>
    </subcellularLocation>
</comment>
<dbReference type="Proteomes" id="UP000295151">
    <property type="component" value="Unassembled WGS sequence"/>
</dbReference>
<dbReference type="Pfam" id="PF02870">
    <property type="entry name" value="Methyltransf_1N"/>
    <property type="match status" value="1"/>
</dbReference>
<evidence type="ECO:0000256" key="8">
    <source>
        <dbReference type="ARBA" id="ARBA00049348"/>
    </source>
</evidence>
<dbReference type="GO" id="GO:0006307">
    <property type="term" value="P:DNA alkylation repair"/>
    <property type="evidence" value="ECO:0007669"/>
    <property type="project" value="UniProtKB-UniRule"/>
</dbReference>
<dbReference type="Gene3D" id="3.30.160.70">
    <property type="entry name" value="Methylated DNA-protein cysteine methyltransferase domain"/>
    <property type="match status" value="1"/>
</dbReference>
<evidence type="ECO:0000256" key="7">
    <source>
        <dbReference type="ARBA" id="ARBA00023204"/>
    </source>
</evidence>
<accession>A0A4R7TCU1</accession>
<dbReference type="PANTHER" id="PTHR10815">
    <property type="entry name" value="METHYLATED-DNA--PROTEIN-CYSTEINE METHYLTRANSFERASE"/>
    <property type="match status" value="1"/>
</dbReference>
<organism evidence="12 13">
    <name type="scientific">Kribbella voronezhensis</name>
    <dbReference type="NCBI Taxonomy" id="2512212"/>
    <lineage>
        <taxon>Bacteria</taxon>
        <taxon>Bacillati</taxon>
        <taxon>Actinomycetota</taxon>
        <taxon>Actinomycetes</taxon>
        <taxon>Propionibacteriales</taxon>
        <taxon>Kribbellaceae</taxon>
        <taxon>Kribbella</taxon>
    </lineage>
</organism>
<comment type="function">
    <text evidence="9">Involved in the cellular defense against the biological effects of O6-methylguanine (O6-MeG) and O4-methylthymine (O4-MeT) in DNA. Repairs the methylated nucleobase in DNA by stoichiometrically transferring the methyl group to a cysteine residue in the enzyme. This is a suicide reaction: the enzyme is irreversibly inactivated.</text>
</comment>
<dbReference type="GO" id="GO:0005737">
    <property type="term" value="C:cytoplasm"/>
    <property type="evidence" value="ECO:0007669"/>
    <property type="project" value="UniProtKB-SubCell"/>
</dbReference>
<dbReference type="InterPro" id="IPR014048">
    <property type="entry name" value="MethylDNA_cys_MeTrfase_DNA-bd"/>
</dbReference>
<keyword evidence="13" id="KW-1185">Reference proteome</keyword>
<comment type="catalytic activity">
    <reaction evidence="8 9">
        <text>a 6-O-methyl-2'-deoxyguanosine in DNA + L-cysteinyl-[protein] = S-methyl-L-cysteinyl-[protein] + a 2'-deoxyguanosine in DNA</text>
        <dbReference type="Rhea" id="RHEA:24000"/>
        <dbReference type="Rhea" id="RHEA-COMP:10131"/>
        <dbReference type="Rhea" id="RHEA-COMP:10132"/>
        <dbReference type="Rhea" id="RHEA-COMP:11367"/>
        <dbReference type="Rhea" id="RHEA-COMP:11368"/>
        <dbReference type="ChEBI" id="CHEBI:29950"/>
        <dbReference type="ChEBI" id="CHEBI:82612"/>
        <dbReference type="ChEBI" id="CHEBI:85445"/>
        <dbReference type="ChEBI" id="CHEBI:85448"/>
        <dbReference type="EC" id="2.1.1.63"/>
    </reaction>
</comment>
<evidence type="ECO:0000313" key="12">
    <source>
        <dbReference type="EMBL" id="TDU89559.1"/>
    </source>
</evidence>
<evidence type="ECO:0000256" key="3">
    <source>
        <dbReference type="ARBA" id="ARBA00022490"/>
    </source>
</evidence>
<dbReference type="InterPro" id="IPR023546">
    <property type="entry name" value="MGMT"/>
</dbReference>
<dbReference type="Pfam" id="PF01035">
    <property type="entry name" value="DNA_binding_1"/>
    <property type="match status" value="1"/>
</dbReference>
<dbReference type="PANTHER" id="PTHR10815:SF5">
    <property type="entry name" value="METHYLATED-DNA--PROTEIN-CYSTEINE METHYLTRANSFERASE"/>
    <property type="match status" value="1"/>
</dbReference>
<comment type="similarity">
    <text evidence="2 9">Belongs to the MGMT family.</text>
</comment>
<comment type="caution">
    <text evidence="12">The sequence shown here is derived from an EMBL/GenBank/DDBJ whole genome shotgun (WGS) entry which is preliminary data.</text>
</comment>
<dbReference type="InterPro" id="IPR008332">
    <property type="entry name" value="MethylG_MeTrfase_N"/>
</dbReference>
<sequence>MYNRHAVATTQLGDLTLVAKDGALTGVYFPHHWVKPDRTTLGAKVELEDDLLLAEAARQLDQYLAGERDAFDLPIQLAGDEFQQRVWAMLDEIPRGETTTYGDLAERLGDKALAQRVGQAVGHNPLSIVVPCHRVVGKDGKLTGYAGGLKRKQFLLDLEEPAAIKAERLF</sequence>
<dbReference type="EMBL" id="SOCE01000001">
    <property type="protein sequence ID" value="TDU89559.1"/>
    <property type="molecule type" value="Genomic_DNA"/>
</dbReference>
<evidence type="ECO:0000313" key="13">
    <source>
        <dbReference type="Proteomes" id="UP000295151"/>
    </source>
</evidence>
<dbReference type="OrthoDB" id="9802228at2"/>
<dbReference type="InterPro" id="IPR036388">
    <property type="entry name" value="WH-like_DNA-bd_sf"/>
</dbReference>
<evidence type="ECO:0000256" key="6">
    <source>
        <dbReference type="ARBA" id="ARBA00022763"/>
    </source>
</evidence>
<dbReference type="GO" id="GO:0032259">
    <property type="term" value="P:methylation"/>
    <property type="evidence" value="ECO:0007669"/>
    <property type="project" value="UniProtKB-KW"/>
</dbReference>
<evidence type="ECO:0000256" key="1">
    <source>
        <dbReference type="ARBA" id="ARBA00001286"/>
    </source>
</evidence>
<gene>
    <name evidence="12" type="ORF">EV138_3130</name>
</gene>
<dbReference type="InterPro" id="IPR036217">
    <property type="entry name" value="MethylDNA_cys_MeTrfase_DNAb"/>
</dbReference>
<comment type="miscellaneous">
    <text evidence="9">This enzyme catalyzes only one turnover and therefore is not strictly catalytic. According to one definition, an enzyme is a biocatalyst that acts repeatedly and over many reaction cycles.</text>
</comment>
<dbReference type="AlphaFoldDB" id="A0A4R7TCU1"/>
<evidence type="ECO:0000256" key="5">
    <source>
        <dbReference type="ARBA" id="ARBA00022679"/>
    </source>
</evidence>
<evidence type="ECO:0000256" key="2">
    <source>
        <dbReference type="ARBA" id="ARBA00008711"/>
    </source>
</evidence>
<keyword evidence="3 9" id="KW-0963">Cytoplasm</keyword>
<feature type="domain" description="Methylguanine DNA methyltransferase ribonuclease-like" evidence="11">
    <location>
        <begin position="4"/>
        <end position="76"/>
    </location>
</feature>
<evidence type="ECO:0000259" key="10">
    <source>
        <dbReference type="Pfam" id="PF01035"/>
    </source>
</evidence>